<dbReference type="AlphaFoldDB" id="A0AAD8A5G6"/>
<dbReference type="GO" id="GO:0008234">
    <property type="term" value="F:cysteine-type peptidase activity"/>
    <property type="evidence" value="ECO:0007669"/>
    <property type="project" value="InterPro"/>
</dbReference>
<evidence type="ECO:0000256" key="1">
    <source>
        <dbReference type="ARBA" id="ARBA00008455"/>
    </source>
</evidence>
<reference evidence="4" key="2">
    <citation type="submission" date="2023-05" db="EMBL/GenBank/DDBJ databases">
        <authorList>
            <person name="Fouks B."/>
        </authorList>
    </citation>
    <scope>NUCLEOTIDE SEQUENCE</scope>
    <source>
        <strain evidence="4">Stay&amp;Tobe</strain>
        <tissue evidence="4">Testes</tissue>
    </source>
</reference>
<keyword evidence="5" id="KW-1185">Reference proteome</keyword>
<comment type="caution">
    <text evidence="4">The sequence shown here is derived from an EMBL/GenBank/DDBJ whole genome shotgun (WGS) entry which is preliminary data.</text>
</comment>
<protein>
    <recommendedName>
        <fullName evidence="3">Peptidase C1A papain C-terminal domain-containing protein</fullName>
    </recommendedName>
</protein>
<dbReference type="InterPro" id="IPR013128">
    <property type="entry name" value="Peptidase_C1A"/>
</dbReference>
<dbReference type="InterPro" id="IPR025661">
    <property type="entry name" value="Pept_asp_AS"/>
</dbReference>
<sequence>MKEFRYDWAHCYHKQTVMRMLPVTPMYDPRGIPRSFDARSKWPGFVEGIKDQGWCGSSWAVSTAAVASDRFGIMSRGVEKVQLSAQHLLTCNNRGQRGCKGGHLDRAWQFLRKFGVVDEPCYPYTAGTGIVEKCRLPKRSNLLTARCSPPANPPRHEMYRTGPAYRLGKEQDVMYEIMESGPVQATMKVYQDFFSYRGGVYHRSGYGNQQHTGYHSVRIIGWGEDLSQYQPVKYWLVANSWGSEWGENGYFRIRRGVNECEIEDFVIAAWADTLVETIPENTVATSNFI</sequence>
<evidence type="ECO:0000256" key="2">
    <source>
        <dbReference type="ARBA" id="ARBA00023157"/>
    </source>
</evidence>
<dbReference type="SUPFAM" id="SSF54001">
    <property type="entry name" value="Cysteine proteinases"/>
    <property type="match status" value="1"/>
</dbReference>
<dbReference type="Proteomes" id="UP001233999">
    <property type="component" value="Unassembled WGS sequence"/>
</dbReference>
<organism evidence="4 5">
    <name type="scientific">Diploptera punctata</name>
    <name type="common">Pacific beetle cockroach</name>
    <dbReference type="NCBI Taxonomy" id="6984"/>
    <lineage>
        <taxon>Eukaryota</taxon>
        <taxon>Metazoa</taxon>
        <taxon>Ecdysozoa</taxon>
        <taxon>Arthropoda</taxon>
        <taxon>Hexapoda</taxon>
        <taxon>Insecta</taxon>
        <taxon>Pterygota</taxon>
        <taxon>Neoptera</taxon>
        <taxon>Polyneoptera</taxon>
        <taxon>Dictyoptera</taxon>
        <taxon>Blattodea</taxon>
        <taxon>Blaberoidea</taxon>
        <taxon>Blaberidae</taxon>
        <taxon>Diplopterinae</taxon>
        <taxon>Diploptera</taxon>
    </lineage>
</organism>
<gene>
    <name evidence="4" type="ORF">L9F63_015817</name>
</gene>
<dbReference type="EMBL" id="JASPKZ010003834">
    <property type="protein sequence ID" value="KAJ9592500.1"/>
    <property type="molecule type" value="Genomic_DNA"/>
</dbReference>
<dbReference type="CDD" id="cd02620">
    <property type="entry name" value="Peptidase_C1A_CathepsinB"/>
    <property type="match status" value="1"/>
</dbReference>
<proteinExistence type="inferred from homology"/>
<feature type="domain" description="Peptidase C1A papain C-terminal" evidence="3">
    <location>
        <begin position="32"/>
        <end position="270"/>
    </location>
</feature>
<dbReference type="PROSITE" id="PS00639">
    <property type="entry name" value="THIOL_PROTEASE_HIS"/>
    <property type="match status" value="1"/>
</dbReference>
<dbReference type="PROSITE" id="PS00640">
    <property type="entry name" value="THIOL_PROTEASE_ASN"/>
    <property type="match status" value="1"/>
</dbReference>
<dbReference type="InterPro" id="IPR000668">
    <property type="entry name" value="Peptidase_C1A_C"/>
</dbReference>
<dbReference type="Gene3D" id="3.90.70.10">
    <property type="entry name" value="Cysteine proteinases"/>
    <property type="match status" value="1"/>
</dbReference>
<dbReference type="InterPro" id="IPR025660">
    <property type="entry name" value="Pept_his_AS"/>
</dbReference>
<dbReference type="PRINTS" id="PR00705">
    <property type="entry name" value="PAPAIN"/>
</dbReference>
<dbReference type="Pfam" id="PF00112">
    <property type="entry name" value="Peptidase_C1"/>
    <property type="match status" value="1"/>
</dbReference>
<evidence type="ECO:0000313" key="4">
    <source>
        <dbReference type="EMBL" id="KAJ9592500.1"/>
    </source>
</evidence>
<comment type="similarity">
    <text evidence="1">Belongs to the peptidase C1 family.</text>
</comment>
<evidence type="ECO:0000313" key="5">
    <source>
        <dbReference type="Proteomes" id="UP001233999"/>
    </source>
</evidence>
<dbReference type="PANTHER" id="PTHR12411">
    <property type="entry name" value="CYSTEINE PROTEASE FAMILY C1-RELATED"/>
    <property type="match status" value="1"/>
</dbReference>
<dbReference type="InterPro" id="IPR038765">
    <property type="entry name" value="Papain-like_cys_pep_sf"/>
</dbReference>
<evidence type="ECO:0000259" key="3">
    <source>
        <dbReference type="SMART" id="SM00645"/>
    </source>
</evidence>
<accession>A0AAD8A5G6</accession>
<keyword evidence="2" id="KW-1015">Disulfide bond</keyword>
<name>A0AAD8A5G6_DIPPU</name>
<reference evidence="4" key="1">
    <citation type="journal article" date="2023" name="IScience">
        <title>Live-bearing cockroach genome reveals convergent evolutionary mechanisms linked to viviparity in insects and beyond.</title>
        <authorList>
            <person name="Fouks B."/>
            <person name="Harrison M.C."/>
            <person name="Mikhailova A.A."/>
            <person name="Marchal E."/>
            <person name="English S."/>
            <person name="Carruthers M."/>
            <person name="Jennings E.C."/>
            <person name="Chiamaka E.L."/>
            <person name="Frigard R.A."/>
            <person name="Pippel M."/>
            <person name="Attardo G.M."/>
            <person name="Benoit J.B."/>
            <person name="Bornberg-Bauer E."/>
            <person name="Tobe S.S."/>
        </authorList>
    </citation>
    <scope>NUCLEOTIDE SEQUENCE</scope>
    <source>
        <strain evidence="4">Stay&amp;Tobe</strain>
    </source>
</reference>
<dbReference type="GO" id="GO:0006508">
    <property type="term" value="P:proteolysis"/>
    <property type="evidence" value="ECO:0007669"/>
    <property type="project" value="InterPro"/>
</dbReference>
<dbReference type="SMART" id="SM00645">
    <property type="entry name" value="Pept_C1"/>
    <property type="match status" value="1"/>
</dbReference>